<dbReference type="EMBL" id="JACHMU010000001">
    <property type="protein sequence ID" value="MBB5742879.1"/>
    <property type="molecule type" value="Genomic_DNA"/>
</dbReference>
<accession>A0A7W9CC52</accession>
<name>A0A7W9CC52_9MICO</name>
<protein>
    <submittedName>
        <fullName evidence="1">Uncharacterized protein</fullName>
    </submittedName>
</protein>
<evidence type="ECO:0000313" key="2">
    <source>
        <dbReference type="Proteomes" id="UP000517712"/>
    </source>
</evidence>
<sequence>MPQSRIELHVDRDSVAMGDDMVSHAKVVTVREGTRLKTALQSSLPDIRAKGWSWVAVVDGEVSAVWSVDHGIRLLVENRRLTGGPVDILFRYFLQIDPAWLFDRLAAGAPARLLDLEAEYAAIAREKREAELRRRERTIKAKLLGAECIDAIAHYGAKITLHADIACRFTYAGEQWTVRRADTMLQMFTRDGATHASIRPHGLGEAWVVGMLAASARVAEGRPDLPDADFHPGLELERRGNRWMSHGATVVQVESDFAADVARLVFGRPIAEVRPLFDG</sequence>
<keyword evidence="2" id="KW-1185">Reference proteome</keyword>
<dbReference type="AlphaFoldDB" id="A0A7W9CC52"/>
<organism evidence="1 2">
    <name type="scientific">Microbacterium ginsengiterrae</name>
    <dbReference type="NCBI Taxonomy" id="546115"/>
    <lineage>
        <taxon>Bacteria</taxon>
        <taxon>Bacillati</taxon>
        <taxon>Actinomycetota</taxon>
        <taxon>Actinomycetes</taxon>
        <taxon>Micrococcales</taxon>
        <taxon>Microbacteriaceae</taxon>
        <taxon>Microbacterium</taxon>
    </lineage>
</organism>
<comment type="caution">
    <text evidence="1">The sequence shown here is derived from an EMBL/GenBank/DDBJ whole genome shotgun (WGS) entry which is preliminary data.</text>
</comment>
<gene>
    <name evidence="1" type="ORF">HD600_001376</name>
</gene>
<dbReference type="Proteomes" id="UP000517712">
    <property type="component" value="Unassembled WGS sequence"/>
</dbReference>
<evidence type="ECO:0000313" key="1">
    <source>
        <dbReference type="EMBL" id="MBB5742879.1"/>
    </source>
</evidence>
<dbReference type="RefSeq" id="WP_184282508.1">
    <property type="nucleotide sequence ID" value="NZ_BAAAPG010000001.1"/>
</dbReference>
<reference evidence="1 2" key="1">
    <citation type="submission" date="2020-08" db="EMBL/GenBank/DDBJ databases">
        <title>Sequencing the genomes of 1000 actinobacteria strains.</title>
        <authorList>
            <person name="Klenk H.-P."/>
        </authorList>
    </citation>
    <scope>NUCLEOTIDE SEQUENCE [LARGE SCALE GENOMIC DNA]</scope>
    <source>
        <strain evidence="1 2">DSM 24823</strain>
    </source>
</reference>
<proteinExistence type="predicted"/>